<proteinExistence type="predicted"/>
<keyword evidence="1" id="KW-0812">Transmembrane</keyword>
<dbReference type="OrthoDB" id="2681808at2759"/>
<comment type="caution">
    <text evidence="2">The sequence shown here is derived from an EMBL/GenBank/DDBJ whole genome shotgun (WGS) entry which is preliminary data.</text>
</comment>
<gene>
    <name evidence="2" type="ORF">Hypma_000579</name>
</gene>
<dbReference type="Proteomes" id="UP000076154">
    <property type="component" value="Unassembled WGS sequence"/>
</dbReference>
<feature type="transmembrane region" description="Helical" evidence="1">
    <location>
        <begin position="12"/>
        <end position="33"/>
    </location>
</feature>
<protein>
    <submittedName>
        <fullName evidence="2">Uncharacterized protein</fullName>
    </submittedName>
</protein>
<name>A0A369JES4_HYPMA</name>
<dbReference type="EMBL" id="LUEZ02000106">
    <property type="protein sequence ID" value="RDB18203.1"/>
    <property type="molecule type" value="Genomic_DNA"/>
</dbReference>
<evidence type="ECO:0000313" key="3">
    <source>
        <dbReference type="Proteomes" id="UP000076154"/>
    </source>
</evidence>
<evidence type="ECO:0000256" key="1">
    <source>
        <dbReference type="SAM" id="Phobius"/>
    </source>
</evidence>
<reference evidence="2" key="1">
    <citation type="submission" date="2018-04" db="EMBL/GenBank/DDBJ databases">
        <title>Whole genome sequencing of Hypsizygus marmoreus.</title>
        <authorList>
            <person name="Choi I.-G."/>
            <person name="Min B."/>
            <person name="Kim J.-G."/>
            <person name="Kim S."/>
            <person name="Oh Y.-L."/>
            <person name="Kong W.-S."/>
            <person name="Park H."/>
            <person name="Jeong J."/>
            <person name="Song E.-S."/>
        </authorList>
    </citation>
    <scope>NUCLEOTIDE SEQUENCE [LARGE SCALE GENOMIC DNA]</scope>
    <source>
        <strain evidence="2">51987-8</strain>
    </source>
</reference>
<dbReference type="InParanoid" id="A0A369JES4"/>
<keyword evidence="1" id="KW-1133">Transmembrane helix</keyword>
<evidence type="ECO:0000313" key="2">
    <source>
        <dbReference type="EMBL" id="RDB18203.1"/>
    </source>
</evidence>
<sequence length="61" mass="7026">MTSLMDKGIRHFVETGMAVCAIALLKLVLFVIFPNHDMHYFPEPSNSVMRLKIRVLSTYDQ</sequence>
<organism evidence="2 3">
    <name type="scientific">Hypsizygus marmoreus</name>
    <name type="common">White beech mushroom</name>
    <name type="synonym">Agaricus marmoreus</name>
    <dbReference type="NCBI Taxonomy" id="39966"/>
    <lineage>
        <taxon>Eukaryota</taxon>
        <taxon>Fungi</taxon>
        <taxon>Dikarya</taxon>
        <taxon>Basidiomycota</taxon>
        <taxon>Agaricomycotina</taxon>
        <taxon>Agaricomycetes</taxon>
        <taxon>Agaricomycetidae</taxon>
        <taxon>Agaricales</taxon>
        <taxon>Tricholomatineae</taxon>
        <taxon>Lyophyllaceae</taxon>
        <taxon>Hypsizygus</taxon>
    </lineage>
</organism>
<dbReference type="AlphaFoldDB" id="A0A369JES4"/>
<keyword evidence="1" id="KW-0472">Membrane</keyword>
<accession>A0A369JES4</accession>
<keyword evidence="3" id="KW-1185">Reference proteome</keyword>